<dbReference type="GO" id="GO:0031175">
    <property type="term" value="P:neuron projection development"/>
    <property type="evidence" value="ECO:0007669"/>
    <property type="project" value="TreeGrafter"/>
</dbReference>
<dbReference type="STRING" id="307972.A0A2G8L7Q9"/>
<gene>
    <name evidence="1" type="ORF">BSL78_06804</name>
</gene>
<protein>
    <submittedName>
        <fullName evidence="1">Putative ataxin-10</fullName>
    </submittedName>
</protein>
<organism evidence="1 2">
    <name type="scientific">Stichopus japonicus</name>
    <name type="common">Sea cucumber</name>
    <dbReference type="NCBI Taxonomy" id="307972"/>
    <lineage>
        <taxon>Eukaryota</taxon>
        <taxon>Metazoa</taxon>
        <taxon>Echinodermata</taxon>
        <taxon>Eleutherozoa</taxon>
        <taxon>Echinozoa</taxon>
        <taxon>Holothuroidea</taxon>
        <taxon>Aspidochirotacea</taxon>
        <taxon>Aspidochirotida</taxon>
        <taxon>Stichopodidae</taxon>
        <taxon>Apostichopus</taxon>
    </lineage>
</organism>
<accession>A0A2G8L7Q9</accession>
<dbReference type="Proteomes" id="UP000230750">
    <property type="component" value="Unassembled WGS sequence"/>
</dbReference>
<evidence type="ECO:0000313" key="2">
    <source>
        <dbReference type="Proteomes" id="UP000230750"/>
    </source>
</evidence>
<sequence length="370" mass="42291">MSASMKSKHDLVYKVEMSSQQHILESLQQLTLKMKQTENRWSSDDELEDVILTLSKTFTCMQHSQPSPYELKLCLESLRCLRNACAGCRKNQDLLISRKVPELLCKLISAATHDAAQTESPEEDVLTLLRCSIQACCEYGHRQQPRTAMYMGHPIPWICYYSRDYGTSCTQDLLYDVNQRHLEMLYSGPLTGVLTCDDTKAQHYGCMLVLACLKSPQILATFETSNERIRLSEAVLTICTKETELDFSLQLVTFLLQQSYFIPDSLVNLSSDARMTLLDIISAHLSEEDEDSDSRSIIDEKALKSLAEIFEKDCHHVIKFAAGGKKKRTQILRYPLSSPSFSQPFVLPLHLHPNQHYQFFRQKVNSYIQS</sequence>
<reference evidence="1 2" key="1">
    <citation type="journal article" date="2017" name="PLoS Biol.">
        <title>The sea cucumber genome provides insights into morphological evolution and visceral regeneration.</title>
        <authorList>
            <person name="Zhang X."/>
            <person name="Sun L."/>
            <person name="Yuan J."/>
            <person name="Sun Y."/>
            <person name="Gao Y."/>
            <person name="Zhang L."/>
            <person name="Li S."/>
            <person name="Dai H."/>
            <person name="Hamel J.F."/>
            <person name="Liu C."/>
            <person name="Yu Y."/>
            <person name="Liu S."/>
            <person name="Lin W."/>
            <person name="Guo K."/>
            <person name="Jin S."/>
            <person name="Xu P."/>
            <person name="Storey K.B."/>
            <person name="Huan P."/>
            <person name="Zhang T."/>
            <person name="Zhou Y."/>
            <person name="Zhang J."/>
            <person name="Lin C."/>
            <person name="Li X."/>
            <person name="Xing L."/>
            <person name="Huo D."/>
            <person name="Sun M."/>
            <person name="Wang L."/>
            <person name="Mercier A."/>
            <person name="Li F."/>
            <person name="Yang H."/>
            <person name="Xiang J."/>
        </authorList>
    </citation>
    <scope>NUCLEOTIDE SEQUENCE [LARGE SCALE GENOMIC DNA]</scope>
    <source>
        <strain evidence="1">Shaxun</strain>
        <tissue evidence="1">Muscle</tissue>
    </source>
</reference>
<dbReference type="EMBL" id="MRZV01000181">
    <property type="protein sequence ID" value="PIK56276.1"/>
    <property type="molecule type" value="Genomic_DNA"/>
</dbReference>
<evidence type="ECO:0000313" key="1">
    <source>
        <dbReference type="EMBL" id="PIK56276.1"/>
    </source>
</evidence>
<dbReference type="PANTHER" id="PTHR13255:SF0">
    <property type="entry name" value="ATAXIN-10"/>
    <property type="match status" value="1"/>
</dbReference>
<proteinExistence type="predicted"/>
<feature type="non-terminal residue" evidence="1">
    <location>
        <position position="370"/>
    </location>
</feature>
<name>A0A2G8L7Q9_STIJA</name>
<dbReference type="InterPro" id="IPR051374">
    <property type="entry name" value="Ataxin-10/CTR86_families"/>
</dbReference>
<comment type="caution">
    <text evidence="1">The sequence shown here is derived from an EMBL/GenBank/DDBJ whole genome shotgun (WGS) entry which is preliminary data.</text>
</comment>
<dbReference type="OrthoDB" id="379794at2759"/>
<dbReference type="GO" id="GO:0005829">
    <property type="term" value="C:cytosol"/>
    <property type="evidence" value="ECO:0007669"/>
    <property type="project" value="TreeGrafter"/>
</dbReference>
<dbReference type="AlphaFoldDB" id="A0A2G8L7Q9"/>
<dbReference type="PANTHER" id="PTHR13255">
    <property type="entry name" value="ATAXIN-10"/>
    <property type="match status" value="1"/>
</dbReference>
<keyword evidence="2" id="KW-1185">Reference proteome</keyword>